<reference evidence="3" key="1">
    <citation type="submission" date="2011-12" db="EMBL/GenBank/DDBJ databases">
        <title>Complete genome sequence of Streptomyces cattleya strain DSM 46488.</title>
        <authorList>
            <person name="Ou H.-Y."/>
            <person name="Li P."/>
            <person name="Zhao C."/>
            <person name="O'Hagan D."/>
            <person name="Deng Z."/>
        </authorList>
    </citation>
    <scope>NUCLEOTIDE SEQUENCE [LARGE SCALE GENOMIC DNA]</scope>
    <source>
        <strain evidence="3">ATCC 35852 / DSM 46488 / JCM 4925 / NBRC 14057 / NRRL 8057</strain>
        <plasmid evidence="3">Plasmid pSCATT</plasmid>
    </source>
</reference>
<dbReference type="EMBL" id="CP003229">
    <property type="protein sequence ID" value="AEW99905.1"/>
    <property type="molecule type" value="Genomic_DNA"/>
</dbReference>
<dbReference type="KEGG" id="scy:SCATT_p17120"/>
<dbReference type="Proteomes" id="UP000007842">
    <property type="component" value="Plasmid pSCATT"/>
</dbReference>
<keyword evidence="2" id="KW-0614">Plasmid</keyword>
<gene>
    <name evidence="2" type="ordered locus">SCATT_p17120</name>
</gene>
<accession>G8XHZ9</accession>
<evidence type="ECO:0000256" key="1">
    <source>
        <dbReference type="SAM" id="MobiDB-lite"/>
    </source>
</evidence>
<evidence type="ECO:0000313" key="2">
    <source>
        <dbReference type="EMBL" id="AEW99905.1"/>
    </source>
</evidence>
<dbReference type="AlphaFoldDB" id="G8XHZ9"/>
<sequence>MMRPWFRRPGSGTTDAGPRGRGVERLHDSGVGGLGRGRRGGLRSESPMRVKPPGHGTPKADSPKLVSVYPLSYFTWTTEYAPFSRML</sequence>
<feature type="region of interest" description="Disordered" evidence="1">
    <location>
        <begin position="1"/>
        <end position="63"/>
    </location>
</feature>
<dbReference type="PATRIC" id="fig|1003195.29.peg.7508"/>
<dbReference type="HOGENOM" id="CLU_2481889_0_0_11"/>
<geneLocation type="plasmid" evidence="2 3">
    <name>pSCATT</name>
</geneLocation>
<keyword evidence="3" id="KW-1185">Reference proteome</keyword>
<name>G8XHZ9_STREN</name>
<evidence type="ECO:0000313" key="3">
    <source>
        <dbReference type="Proteomes" id="UP000007842"/>
    </source>
</evidence>
<protein>
    <submittedName>
        <fullName evidence="2">Uncharacterized protein</fullName>
    </submittedName>
</protein>
<organism evidence="2 3">
    <name type="scientific">Streptantibioticus cattleyicolor (strain ATCC 35852 / DSM 46488 / JCM 4925 / NBRC 14057 / NRRL 8057)</name>
    <name type="common">Streptomyces cattleya</name>
    <dbReference type="NCBI Taxonomy" id="1003195"/>
    <lineage>
        <taxon>Bacteria</taxon>
        <taxon>Bacillati</taxon>
        <taxon>Actinomycetota</taxon>
        <taxon>Actinomycetes</taxon>
        <taxon>Kitasatosporales</taxon>
        <taxon>Streptomycetaceae</taxon>
        <taxon>Streptantibioticus</taxon>
    </lineage>
</organism>
<proteinExistence type="predicted"/>